<dbReference type="PROSITE" id="PS50902">
    <property type="entry name" value="FLAVODOXIN_LIKE"/>
    <property type="match status" value="1"/>
</dbReference>
<dbReference type="Pfam" id="PF03358">
    <property type="entry name" value="FMN_red"/>
    <property type="match status" value="1"/>
</dbReference>
<feature type="non-terminal residue" evidence="2">
    <location>
        <position position="142"/>
    </location>
</feature>
<proteinExistence type="predicted"/>
<sequence>MPEKQHDLLIIYTSKNGRTGAMVEPVRQGMEESGASTLVRTVEEVRWEEMLSAKGVIVGTPVRFGDVDWQIKRLFDVTAFQDYPGPLSGKVGGAFTGGGRPGSGAELALLSMLHILLNHGMVIQGNAHTSHYGPVALRDFPE</sequence>
<reference evidence="2" key="1">
    <citation type="submission" date="2018-05" db="EMBL/GenBank/DDBJ databases">
        <authorList>
            <person name="Lanie J.A."/>
            <person name="Ng W.-L."/>
            <person name="Kazmierczak K.M."/>
            <person name="Andrzejewski T.M."/>
            <person name="Davidsen T.M."/>
            <person name="Wayne K.J."/>
            <person name="Tettelin H."/>
            <person name="Glass J.I."/>
            <person name="Rusch D."/>
            <person name="Podicherti R."/>
            <person name="Tsui H.-C.T."/>
            <person name="Winkler M.E."/>
        </authorList>
    </citation>
    <scope>NUCLEOTIDE SEQUENCE</scope>
</reference>
<dbReference type="InterPro" id="IPR029039">
    <property type="entry name" value="Flavoprotein-like_sf"/>
</dbReference>
<dbReference type="InterPro" id="IPR008254">
    <property type="entry name" value="Flavodoxin/NO_synth"/>
</dbReference>
<dbReference type="GO" id="GO:0010181">
    <property type="term" value="F:FMN binding"/>
    <property type="evidence" value="ECO:0007669"/>
    <property type="project" value="InterPro"/>
</dbReference>
<dbReference type="InterPro" id="IPR005025">
    <property type="entry name" value="FMN_Rdtase-like_dom"/>
</dbReference>
<dbReference type="SUPFAM" id="SSF52218">
    <property type="entry name" value="Flavoproteins"/>
    <property type="match status" value="1"/>
</dbReference>
<dbReference type="AlphaFoldDB" id="A0A381RGH1"/>
<accession>A0A381RGH1</accession>
<dbReference type="PANTHER" id="PTHR30546:SF23">
    <property type="entry name" value="FLAVOPROTEIN-LIKE PROTEIN YCP4-RELATED"/>
    <property type="match status" value="1"/>
</dbReference>
<name>A0A381RGH1_9ZZZZ</name>
<organism evidence="2">
    <name type="scientific">marine metagenome</name>
    <dbReference type="NCBI Taxonomy" id="408172"/>
    <lineage>
        <taxon>unclassified sequences</taxon>
        <taxon>metagenomes</taxon>
        <taxon>ecological metagenomes</taxon>
    </lineage>
</organism>
<evidence type="ECO:0000313" key="2">
    <source>
        <dbReference type="EMBL" id="SUZ90905.1"/>
    </source>
</evidence>
<evidence type="ECO:0000259" key="1">
    <source>
        <dbReference type="PROSITE" id="PS50902"/>
    </source>
</evidence>
<feature type="domain" description="Flavodoxin-like" evidence="1">
    <location>
        <begin position="8"/>
        <end position="142"/>
    </location>
</feature>
<protein>
    <recommendedName>
        <fullName evidence="1">Flavodoxin-like domain-containing protein</fullName>
    </recommendedName>
</protein>
<dbReference type="Gene3D" id="3.40.50.360">
    <property type="match status" value="1"/>
</dbReference>
<dbReference type="GO" id="GO:0016020">
    <property type="term" value="C:membrane"/>
    <property type="evidence" value="ECO:0007669"/>
    <property type="project" value="TreeGrafter"/>
</dbReference>
<gene>
    <name evidence="2" type="ORF">METZ01_LOCUS43759</name>
</gene>
<dbReference type="GO" id="GO:0003955">
    <property type="term" value="F:NAD(P)H dehydrogenase (quinone) activity"/>
    <property type="evidence" value="ECO:0007669"/>
    <property type="project" value="TreeGrafter"/>
</dbReference>
<dbReference type="EMBL" id="UINC01001932">
    <property type="protein sequence ID" value="SUZ90905.1"/>
    <property type="molecule type" value="Genomic_DNA"/>
</dbReference>
<dbReference type="PANTHER" id="PTHR30546">
    <property type="entry name" value="FLAVODOXIN-RELATED PROTEIN WRBA-RELATED"/>
    <property type="match status" value="1"/>
</dbReference>